<evidence type="ECO:0000259" key="2">
    <source>
        <dbReference type="Pfam" id="PF02698"/>
    </source>
</evidence>
<keyword evidence="1" id="KW-0472">Membrane</keyword>
<evidence type="ECO:0000313" key="3">
    <source>
        <dbReference type="EMBL" id="EOC99364.1"/>
    </source>
</evidence>
<organism evidence="3 4">
    <name type="scientific">Caldisalinibacter kiritimatiensis</name>
    <dbReference type="NCBI Taxonomy" id="1304284"/>
    <lineage>
        <taxon>Bacteria</taxon>
        <taxon>Bacillati</taxon>
        <taxon>Bacillota</taxon>
        <taxon>Tissierellia</taxon>
        <taxon>Tissierellales</taxon>
        <taxon>Thermohalobacteraceae</taxon>
        <taxon>Caldisalinibacter</taxon>
    </lineage>
</organism>
<name>R1CAL9_9FIRM</name>
<comment type="caution">
    <text evidence="3">The sequence shown here is derived from an EMBL/GenBank/DDBJ whole genome shotgun (WGS) entry which is preliminary data.</text>
</comment>
<protein>
    <recommendedName>
        <fullName evidence="2">DUF218 domain-containing protein</fullName>
    </recommendedName>
</protein>
<sequence>MRNLKARRYIYLIVTVIILSFIVFINTIGNILVDIDEVEKSDIIVVLMGSIPDRILEAVDLYKSGYSDNIVIVDEYKSPLIEEKNIDTPVGASINKSIAVEMGVPRENITIIDGNTFSTQDEAVNIRYYLKENKDINSMILVTSKYHSFRAKKIFEKALDSLDRDVKVISRPTKYDEFNHDRWWQNREDIEKVVFEVIKLLNFYFIDQFKL</sequence>
<dbReference type="AlphaFoldDB" id="R1CAL9"/>
<dbReference type="GO" id="GO:0000270">
    <property type="term" value="P:peptidoglycan metabolic process"/>
    <property type="evidence" value="ECO:0007669"/>
    <property type="project" value="TreeGrafter"/>
</dbReference>
<keyword evidence="4" id="KW-1185">Reference proteome</keyword>
<keyword evidence="1" id="KW-1133">Transmembrane helix</keyword>
<gene>
    <name evidence="3" type="ORF">L21TH_2622</name>
</gene>
<evidence type="ECO:0000313" key="4">
    <source>
        <dbReference type="Proteomes" id="UP000013378"/>
    </source>
</evidence>
<proteinExistence type="predicted"/>
<evidence type="ECO:0000256" key="1">
    <source>
        <dbReference type="SAM" id="Phobius"/>
    </source>
</evidence>
<feature type="domain" description="DUF218" evidence="2">
    <location>
        <begin position="42"/>
        <end position="177"/>
    </location>
</feature>
<dbReference type="EMBL" id="ARZA01000277">
    <property type="protein sequence ID" value="EOC99364.1"/>
    <property type="molecule type" value="Genomic_DNA"/>
</dbReference>
<dbReference type="STRING" id="1304284.L21TH_2622"/>
<accession>R1CAL9</accession>
<dbReference type="GO" id="GO:0043164">
    <property type="term" value="P:Gram-negative-bacterium-type cell wall biogenesis"/>
    <property type="evidence" value="ECO:0007669"/>
    <property type="project" value="TreeGrafter"/>
</dbReference>
<dbReference type="PANTHER" id="PTHR30336">
    <property type="entry name" value="INNER MEMBRANE PROTEIN, PROBABLE PERMEASE"/>
    <property type="match status" value="1"/>
</dbReference>
<dbReference type="eggNOG" id="COG1434">
    <property type="taxonomic scope" value="Bacteria"/>
</dbReference>
<dbReference type="RefSeq" id="WP_006317364.1">
    <property type="nucleotide sequence ID" value="NZ_ARZA01000277.1"/>
</dbReference>
<dbReference type="CDD" id="cd06259">
    <property type="entry name" value="YdcF-like"/>
    <property type="match status" value="1"/>
</dbReference>
<dbReference type="Proteomes" id="UP000013378">
    <property type="component" value="Unassembled WGS sequence"/>
</dbReference>
<feature type="transmembrane region" description="Helical" evidence="1">
    <location>
        <begin position="9"/>
        <end position="33"/>
    </location>
</feature>
<reference evidence="3 4" key="1">
    <citation type="journal article" date="2015" name="Geomicrobiol. J.">
        <title>Caldisalinibacter kiritimatiensis gen. nov., sp. nov., a moderately thermohalophilic thiosulfate-reducing bacterium from a hypersaline microbial mat.</title>
        <authorList>
            <person name="Ben Hania W."/>
            <person name="Joseph M."/>
            <person name="Fiebig A."/>
            <person name="Bunk B."/>
            <person name="Klenk H.-P."/>
            <person name="Fardeau M.-L."/>
            <person name="Spring S."/>
        </authorList>
    </citation>
    <scope>NUCLEOTIDE SEQUENCE [LARGE SCALE GENOMIC DNA]</scope>
    <source>
        <strain evidence="3 4">L21-TH-D2</strain>
    </source>
</reference>
<dbReference type="Pfam" id="PF02698">
    <property type="entry name" value="DUF218"/>
    <property type="match status" value="1"/>
</dbReference>
<dbReference type="InterPro" id="IPR014729">
    <property type="entry name" value="Rossmann-like_a/b/a_fold"/>
</dbReference>
<dbReference type="PANTHER" id="PTHR30336:SF4">
    <property type="entry name" value="ENVELOPE BIOGENESIS FACTOR ELYC"/>
    <property type="match status" value="1"/>
</dbReference>
<dbReference type="InterPro" id="IPR051599">
    <property type="entry name" value="Cell_Envelope_Assoc"/>
</dbReference>
<dbReference type="InterPro" id="IPR003848">
    <property type="entry name" value="DUF218"/>
</dbReference>
<dbReference type="OrthoDB" id="9782395at2"/>
<dbReference type="GO" id="GO:0005886">
    <property type="term" value="C:plasma membrane"/>
    <property type="evidence" value="ECO:0007669"/>
    <property type="project" value="TreeGrafter"/>
</dbReference>
<keyword evidence="1" id="KW-0812">Transmembrane</keyword>
<dbReference type="Gene3D" id="3.40.50.620">
    <property type="entry name" value="HUPs"/>
    <property type="match status" value="1"/>
</dbReference>